<proteinExistence type="inferred from homology"/>
<evidence type="ECO:0000256" key="2">
    <source>
        <dbReference type="ARBA" id="ARBA00022491"/>
    </source>
</evidence>
<dbReference type="STRING" id="2018661.A0A2A2L896"/>
<evidence type="ECO:0000313" key="14">
    <source>
        <dbReference type="Proteomes" id="UP000218231"/>
    </source>
</evidence>
<keyword evidence="4" id="KW-0804">Transcription</keyword>
<dbReference type="Pfam" id="PF16415">
    <property type="entry name" value="CNOT1_CAF1_bind"/>
    <property type="match status" value="1"/>
</dbReference>
<dbReference type="GO" id="GO:0000289">
    <property type="term" value="P:nuclear-transcribed mRNA poly(A) tail shortening"/>
    <property type="evidence" value="ECO:0007669"/>
    <property type="project" value="UniProtKB-ARBA"/>
</dbReference>
<dbReference type="GO" id="GO:0000932">
    <property type="term" value="C:P-body"/>
    <property type="evidence" value="ECO:0007669"/>
    <property type="project" value="TreeGrafter"/>
</dbReference>
<feature type="domain" description="CCR4-Not complex component Not1 C-terminal" evidence="8">
    <location>
        <begin position="1398"/>
        <end position="1450"/>
    </location>
</feature>
<gene>
    <name evidence="13" type="ORF">WR25_18442</name>
</gene>
<evidence type="ECO:0000259" key="9">
    <source>
        <dbReference type="Pfam" id="PF12842"/>
    </source>
</evidence>
<feature type="domain" description="CCR4-NOT transcription complex subunit 1 CAF1-binding" evidence="10">
    <location>
        <begin position="432"/>
        <end position="658"/>
    </location>
</feature>
<dbReference type="GO" id="GO:0030015">
    <property type="term" value="C:CCR4-NOT core complex"/>
    <property type="evidence" value="ECO:0007669"/>
    <property type="project" value="InterPro"/>
</dbReference>
<comment type="subcellular location">
    <subcellularLocation>
        <location evidence="1">Nucleus</location>
    </subcellularLocation>
</comment>
<evidence type="ECO:0000256" key="6">
    <source>
        <dbReference type="ARBA" id="ARBA00025717"/>
    </source>
</evidence>
<evidence type="ECO:0000259" key="8">
    <source>
        <dbReference type="Pfam" id="PF04054"/>
    </source>
</evidence>
<feature type="region of interest" description="Disordered" evidence="7">
    <location>
        <begin position="692"/>
        <end position="721"/>
    </location>
</feature>
<dbReference type="GO" id="GO:0005634">
    <property type="term" value="C:nucleus"/>
    <property type="evidence" value="ECO:0007669"/>
    <property type="project" value="UniProtKB-SubCell"/>
</dbReference>
<evidence type="ECO:0000259" key="10">
    <source>
        <dbReference type="Pfam" id="PF16415"/>
    </source>
</evidence>
<evidence type="ECO:0000256" key="3">
    <source>
        <dbReference type="ARBA" id="ARBA00023015"/>
    </source>
</evidence>
<feature type="compositionally biased region" description="Polar residues" evidence="7">
    <location>
        <begin position="112"/>
        <end position="126"/>
    </location>
</feature>
<keyword evidence="5" id="KW-0539">Nucleus</keyword>
<dbReference type="Gene3D" id="1.25.40.840">
    <property type="entry name" value="CCR4-NOT transcription complex subunit 1 TTP binding domain"/>
    <property type="match status" value="1"/>
</dbReference>
<dbReference type="GO" id="GO:0017148">
    <property type="term" value="P:negative regulation of translation"/>
    <property type="evidence" value="ECO:0007669"/>
    <property type="project" value="InterPro"/>
</dbReference>
<dbReference type="InterPro" id="IPR032191">
    <property type="entry name" value="CNOT1_CAF1_bind"/>
</dbReference>
<name>A0A2A2L896_9BILA</name>
<protein>
    <recommendedName>
        <fullName evidence="15">CCR4-NOT transcription complex subunit 1 domain-containing protein</fullName>
    </recommendedName>
</protein>
<dbReference type="GO" id="GO:0060090">
    <property type="term" value="F:molecular adaptor activity"/>
    <property type="evidence" value="ECO:0007669"/>
    <property type="project" value="TreeGrafter"/>
</dbReference>
<feature type="compositionally biased region" description="Low complexity" evidence="7">
    <location>
        <begin position="97"/>
        <end position="111"/>
    </location>
</feature>
<dbReference type="Pfam" id="PF16417">
    <property type="entry name" value="CNOT1_TTP_bind"/>
    <property type="match status" value="1"/>
</dbReference>
<keyword evidence="14" id="KW-1185">Reference proteome</keyword>
<comment type="similarity">
    <text evidence="6">Belongs to the CNOT1 family.</text>
</comment>
<evidence type="ECO:0000256" key="1">
    <source>
        <dbReference type="ARBA" id="ARBA00004123"/>
    </source>
</evidence>
<dbReference type="EMBL" id="LIAE01007057">
    <property type="protein sequence ID" value="PAV82374.1"/>
    <property type="molecule type" value="Genomic_DNA"/>
</dbReference>
<comment type="caution">
    <text evidence="13">The sequence shown here is derived from an EMBL/GenBank/DDBJ whole genome shotgun (WGS) entry which is preliminary data.</text>
</comment>
<dbReference type="FunFam" id="1.25.40.180:FF:000012">
    <property type="entry name" value="Ccr4-Not transcription complex subunit"/>
    <property type="match status" value="1"/>
</dbReference>
<feature type="domain" description="CCR4-NOT transcription complex subunit 1-like NOT1 connector" evidence="12">
    <location>
        <begin position="1020"/>
        <end position="1189"/>
    </location>
</feature>
<dbReference type="Pfam" id="PF25097">
    <property type="entry name" value="ARM_Cnot1"/>
    <property type="match status" value="1"/>
</dbReference>
<dbReference type="Gene3D" id="1.25.40.790">
    <property type="match status" value="1"/>
</dbReference>
<feature type="domain" description="CCR4-NOT transcription complex subunit 1" evidence="9">
    <location>
        <begin position="764"/>
        <end position="912"/>
    </location>
</feature>
<dbReference type="InterPro" id="IPR055454">
    <property type="entry name" value="CNOT1-like_NOT1_connector"/>
</dbReference>
<evidence type="ECO:0000256" key="5">
    <source>
        <dbReference type="ARBA" id="ARBA00023242"/>
    </source>
</evidence>
<dbReference type="InterPro" id="IPR007196">
    <property type="entry name" value="CCR4-Not_Not1_C"/>
</dbReference>
<evidence type="ECO:0000256" key="4">
    <source>
        <dbReference type="ARBA" id="ARBA00023163"/>
    </source>
</evidence>
<accession>A0A2A2L896</accession>
<evidence type="ECO:0008006" key="15">
    <source>
        <dbReference type="Google" id="ProtNLM"/>
    </source>
</evidence>
<evidence type="ECO:0000313" key="13">
    <source>
        <dbReference type="EMBL" id="PAV82374.1"/>
    </source>
</evidence>
<dbReference type="Proteomes" id="UP000218231">
    <property type="component" value="Unassembled WGS sequence"/>
</dbReference>
<dbReference type="InterPro" id="IPR040398">
    <property type="entry name" value="Not1"/>
</dbReference>
<keyword evidence="2" id="KW-0678">Repressor</keyword>
<evidence type="ECO:0000256" key="7">
    <source>
        <dbReference type="SAM" id="MobiDB-lite"/>
    </source>
</evidence>
<reference evidence="13 14" key="1">
    <citation type="journal article" date="2017" name="Curr. Biol.">
        <title>Genome architecture and evolution of a unichromosomal asexual nematode.</title>
        <authorList>
            <person name="Fradin H."/>
            <person name="Zegar C."/>
            <person name="Gutwein M."/>
            <person name="Lucas J."/>
            <person name="Kovtun M."/>
            <person name="Corcoran D."/>
            <person name="Baugh L.R."/>
            <person name="Kiontke K."/>
            <person name="Gunsalus K."/>
            <person name="Fitch D.H."/>
            <person name="Piano F."/>
        </authorList>
    </citation>
    <scope>NUCLEOTIDE SEQUENCE [LARGE SCALE GENOMIC DNA]</scope>
    <source>
        <strain evidence="13">PF1309</strain>
    </source>
</reference>
<dbReference type="Pfam" id="PF12842">
    <property type="entry name" value="DUF3819"/>
    <property type="match status" value="1"/>
</dbReference>
<keyword evidence="3" id="KW-0805">Transcription regulation</keyword>
<feature type="region of interest" description="Disordered" evidence="7">
    <location>
        <begin position="1"/>
        <end position="67"/>
    </location>
</feature>
<dbReference type="InterPro" id="IPR032193">
    <property type="entry name" value="CNOT1_TTP_bind"/>
</dbReference>
<dbReference type="Gene3D" id="1.25.40.180">
    <property type="match status" value="1"/>
</dbReference>
<evidence type="ECO:0000259" key="11">
    <source>
        <dbReference type="Pfam" id="PF16417"/>
    </source>
</evidence>
<organism evidence="13 14">
    <name type="scientific">Diploscapter pachys</name>
    <dbReference type="NCBI Taxonomy" id="2018661"/>
    <lineage>
        <taxon>Eukaryota</taxon>
        <taxon>Metazoa</taxon>
        <taxon>Ecdysozoa</taxon>
        <taxon>Nematoda</taxon>
        <taxon>Chromadorea</taxon>
        <taxon>Rhabditida</taxon>
        <taxon>Rhabditina</taxon>
        <taxon>Rhabditomorpha</taxon>
        <taxon>Rhabditoidea</taxon>
        <taxon>Rhabditidae</taxon>
        <taxon>Diploscapter</taxon>
    </lineage>
</organism>
<dbReference type="PANTHER" id="PTHR13162">
    <property type="entry name" value="CCR4-NOT TRANSCRIPTION COMPLEX"/>
    <property type="match status" value="1"/>
</dbReference>
<feature type="region of interest" description="Disordered" evidence="7">
    <location>
        <begin position="350"/>
        <end position="382"/>
    </location>
</feature>
<evidence type="ECO:0000259" key="12">
    <source>
        <dbReference type="Pfam" id="PF25097"/>
    </source>
</evidence>
<dbReference type="PANTHER" id="PTHR13162:SF8">
    <property type="entry name" value="CCR4-NOT TRANSCRIPTION COMPLEX SUBUNIT 1"/>
    <property type="match status" value="1"/>
</dbReference>
<sequence>MMLKDNSGRNSAVAGGSRGSGVGPPVFGSNQPGPPPGGLPQRTNSFSASGMPHYNPMAGRLDMGGHQPPGMSLMMGMGMPFNGARDILKNVQPSANPPTSQMSPSSQMMRSAIQQQPQRQNSSSTPWHLLANAAPPVGRTPGPPTPGLDFKPQMPPTAAQPDFAPARSTVFTMPSSLSSGGIQYSGSDDIQFPEDVQDEANSYFEKIYSQAGTLTVEDLIRQLKAFKNSTNSRDQKVLNCVVKNLFEEYRFFHEYPDRELKTTAEMYGGIIREGIISNVHFATAVRKVMESLQADVGSNLWTFGLVALNACKSRLCSYPKVCQMISQNENFTKFPPELYDYVMMGTRGEQPAQAQRAGGASGGIGSIPGISTGAPTGEISGRSTPPIWAAPGLAVSKAVSTGTANPRTGNSVLSYTNAETLVCATEKEGAEAEKPTEAVMDKISFLFNNLSHTNMIAKKEELIGMINDLGDPFIRWLSQYIVMKRASIEQNYQPLYNQFVQAIANPQLDEYIRRETFRNIKILLRTDKRQNAGANYSDRQLLKNLGMWLGAITIARSRPILLKELDLKSLLLEAYYKGQSELLFVVPFISKILLSCSKTPIFSASCAWIRSILKILAELHNEPDLKINLKFEIEVLCKELNVDLNSLPIEGILKDTDKLLRVPQQLSDLKILAPPEVPSPVPNQQRINAPGMDLGGGLTPALGNETKPNTPAPDAPGQSSDVVGSIVSAASSHFAYHDIDIVSVDGLTPHVKIATHLPLFQTYPHLKQCVRAALHHAIKELIGPVTERALKIAMTVTENLIRKDFAMDPDEKNMKIAAFYMMRAMTAGMAMITCRDPLASAIVGYLTQAFQSGRAANANSEMQKMIEEATQTIAADNVELTTNFIVKTACEKATLEMEKRLEADYNKRIEARREGSEYRDEVAEMKQRKLPARIAIKPGSTDKANLAVYEQFTSRICGFKPSTGTEDMSSASATAAAAELQRSMNQESLKEIDAFSHNLTSVVKDVDYIMGQSPCVQSKAFQAVGQIRDILLQLATNPRDSQIVLLLINRTVELLLHAYHEHTSKVPAEIEWSKRLMELFVGTMRVLLTQFSQAELTKRITMAIISIRSDYKWNIEAFEVILKRQFLVTSLWDQYMAREMMDAGANQEAAIFATRLVKTVTGGDVTKLPLFKEAFPLTCEQLYKFQQMRSATSGDFDRMPAASAFIGGTGSTTSSQGGMDSPVGMPGMDSVIHSISRSEDGEMTGKVEMILREWIGLCYTPMAQRQPQEALANMIAVMHEHGVLASDDKITQFFRLCVEMCVDVSVKLLKSEQQGAPSFHQATIVRQRCYYTLDAFVKLMALMIKHSDMSQAANKINLLKKLLNIVVGVLHMDHEVRRNDFNAMPYHRILISLFNELTGPDHGAALEQIAWSVLEAFGQALYSLQPKRVPGFAFAWLDIVGHRNVIGRLLG</sequence>
<feature type="domain" description="CCR4-NOT transcription complex subunit 1 TTP binding" evidence="11">
    <location>
        <begin position="181"/>
        <end position="351"/>
    </location>
</feature>
<dbReference type="OrthoDB" id="1933107at2759"/>
<dbReference type="Pfam" id="PF04054">
    <property type="entry name" value="Not1"/>
    <property type="match status" value="1"/>
</dbReference>
<feature type="region of interest" description="Disordered" evidence="7">
    <location>
        <begin position="89"/>
        <end position="162"/>
    </location>
</feature>
<dbReference type="InterPro" id="IPR038535">
    <property type="entry name" value="CNOT1_TTP_bind_sf"/>
</dbReference>
<dbReference type="InterPro" id="IPR024557">
    <property type="entry name" value="CNOT1_dom_4"/>
</dbReference>